<name>A0A4C1ZGI5_EUMVA</name>
<accession>A0A4C1ZGI5</accession>
<proteinExistence type="predicted"/>
<evidence type="ECO:0000313" key="2">
    <source>
        <dbReference type="Proteomes" id="UP000299102"/>
    </source>
</evidence>
<comment type="caution">
    <text evidence="1">The sequence shown here is derived from an EMBL/GenBank/DDBJ whole genome shotgun (WGS) entry which is preliminary data.</text>
</comment>
<dbReference type="EMBL" id="BGZK01001781">
    <property type="protein sequence ID" value="GBP86224.1"/>
    <property type="molecule type" value="Genomic_DNA"/>
</dbReference>
<dbReference type="Proteomes" id="UP000299102">
    <property type="component" value="Unassembled WGS sequence"/>
</dbReference>
<evidence type="ECO:0000313" key="1">
    <source>
        <dbReference type="EMBL" id="GBP86224.1"/>
    </source>
</evidence>
<organism evidence="1 2">
    <name type="scientific">Eumeta variegata</name>
    <name type="common">Bagworm moth</name>
    <name type="synonym">Eumeta japonica</name>
    <dbReference type="NCBI Taxonomy" id="151549"/>
    <lineage>
        <taxon>Eukaryota</taxon>
        <taxon>Metazoa</taxon>
        <taxon>Ecdysozoa</taxon>
        <taxon>Arthropoda</taxon>
        <taxon>Hexapoda</taxon>
        <taxon>Insecta</taxon>
        <taxon>Pterygota</taxon>
        <taxon>Neoptera</taxon>
        <taxon>Endopterygota</taxon>
        <taxon>Lepidoptera</taxon>
        <taxon>Glossata</taxon>
        <taxon>Ditrysia</taxon>
        <taxon>Tineoidea</taxon>
        <taxon>Psychidae</taxon>
        <taxon>Oiketicinae</taxon>
        <taxon>Eumeta</taxon>
    </lineage>
</organism>
<protein>
    <submittedName>
        <fullName evidence="1">Uncharacterized protein</fullName>
    </submittedName>
</protein>
<keyword evidence="2" id="KW-1185">Reference proteome</keyword>
<reference evidence="1 2" key="1">
    <citation type="journal article" date="2019" name="Commun. Biol.">
        <title>The bagworm genome reveals a unique fibroin gene that provides high tensile strength.</title>
        <authorList>
            <person name="Kono N."/>
            <person name="Nakamura H."/>
            <person name="Ohtoshi R."/>
            <person name="Tomita M."/>
            <person name="Numata K."/>
            <person name="Arakawa K."/>
        </authorList>
    </citation>
    <scope>NUCLEOTIDE SEQUENCE [LARGE SCALE GENOMIC DNA]</scope>
</reference>
<dbReference type="AlphaFoldDB" id="A0A4C1ZGI5"/>
<sequence>MCLYRSRIFALGATVNGYGQVNWTRRIDILMPPVSDSPTRAPLRISSVSGIAKSFDAGRYLWMTLYGEGAPRVKPWKID</sequence>
<gene>
    <name evidence="1" type="ORF">EVAR_54840_1</name>
</gene>